<sequence length="62" mass="7306">MSQKQAIALDLATEAKDEVCALEGLRMEIQEYLLIRNIKSIILYRDKLRVNEQQNIFAVKYY</sequence>
<proteinExistence type="predicted"/>
<evidence type="ECO:0000313" key="1">
    <source>
        <dbReference type="EMBL" id="WGV23672.1"/>
    </source>
</evidence>
<protein>
    <submittedName>
        <fullName evidence="1">Uncharacterized protein</fullName>
    </submittedName>
</protein>
<dbReference type="EMBL" id="CP124543">
    <property type="protein sequence ID" value="WGV23672.1"/>
    <property type="molecule type" value="Genomic_DNA"/>
</dbReference>
<dbReference type="AlphaFoldDB" id="A0AAJ6NNG5"/>
<evidence type="ECO:0000313" key="2">
    <source>
        <dbReference type="Proteomes" id="UP001223520"/>
    </source>
</evidence>
<dbReference type="RefSeq" id="WP_281481000.1">
    <property type="nucleotide sequence ID" value="NZ_CP124543.1"/>
</dbReference>
<organism evidence="1 2">
    <name type="scientific">Halotia branconii CENA392</name>
    <dbReference type="NCBI Taxonomy" id="1539056"/>
    <lineage>
        <taxon>Bacteria</taxon>
        <taxon>Bacillati</taxon>
        <taxon>Cyanobacteriota</taxon>
        <taxon>Cyanophyceae</taxon>
        <taxon>Nostocales</taxon>
        <taxon>Nodulariaceae</taxon>
        <taxon>Halotia</taxon>
    </lineage>
</organism>
<gene>
    <name evidence="1" type="ORF">QI031_17865</name>
</gene>
<dbReference type="KEGG" id="hbq:QI031_17865"/>
<name>A0AAJ6NNG5_9CYAN</name>
<accession>A0AAJ6NNG5</accession>
<dbReference type="Proteomes" id="UP001223520">
    <property type="component" value="Chromosome"/>
</dbReference>
<keyword evidence="2" id="KW-1185">Reference proteome</keyword>
<reference evidence="1 2" key="1">
    <citation type="journal article" date="2023" name="Limnol Oceanogr Lett">
        <title>Environmental adaptations by the intertidal Antarctic cyanobacterium Halotia branconii CENA392 as revealed using long-read genome sequencing.</title>
        <authorList>
            <person name="Dextro R.B."/>
            <person name="Delbaje E."/>
            <person name="Freitas P.N.N."/>
            <person name="Geraldes V."/>
            <person name="Pinto E."/>
            <person name="Long P.F."/>
            <person name="Fiore M.F."/>
        </authorList>
    </citation>
    <scope>NUCLEOTIDE SEQUENCE [LARGE SCALE GENOMIC DNA]</scope>
    <source>
        <strain evidence="1 2">CENA392</strain>
    </source>
</reference>